<dbReference type="EMBL" id="LAZR01000275">
    <property type="protein sequence ID" value="KKN77695.1"/>
    <property type="molecule type" value="Genomic_DNA"/>
</dbReference>
<proteinExistence type="predicted"/>
<protein>
    <submittedName>
        <fullName evidence="1">Uncharacterized protein</fullName>
    </submittedName>
</protein>
<dbReference type="AlphaFoldDB" id="A0A0F9T8Y1"/>
<organism evidence="1">
    <name type="scientific">marine sediment metagenome</name>
    <dbReference type="NCBI Taxonomy" id="412755"/>
    <lineage>
        <taxon>unclassified sequences</taxon>
        <taxon>metagenomes</taxon>
        <taxon>ecological metagenomes</taxon>
    </lineage>
</organism>
<accession>A0A0F9T8Y1</accession>
<name>A0A0F9T8Y1_9ZZZZ</name>
<sequence>MKARIYGFDEVDRPEEVAAVLTGLRQEFVNEVEALRTELAGCVRQKPKKPKKPKKGFAMKKVLTSIVIASLLFVSVTHGQFIKSDINYDIASNPESLSQWLRDVVASGTFEYTPIAAPTNNDIIEGKVYYDLTAKTLFVSKNGTTWTEIETGSSVSLDAAYNVGSTIDVDTASVIFDNDVADNTVLLALTQDDSTNDPDAMTITMGAGHTGTGLTIDSQPSGTDIAGDNWSVNQAGLLTSVGLTSTGGITTGIDGTGVDNIFYGETVGSNLTWDQNGDTNGSLILTGSSQTITGINNGGNLLTITGIDTGGNSDTVLVAHQGSGDALQITTGEADSGGINVIAAASGTVPLIIVDGSTNNIDLADDKGQILIQADDPYIHTGATALMILDSSTPIASGEGFLARFVHSGSATATATAVEIEVPATQPALAVNGITAINGQDAAGDTLFQVVGVGASGDADAMSISNTGAGDSLQISPGETDTGGLNIVAVASGTVPLAILDGSTNNIDLANDKGQLLIQADDPYIHTGASAIVVLDSSTPIASGEGFLARFIHSGSATASATAVEIEVPATQPALAVNGLTTFTQQDNSGGTMLSVVGVAAGDDQDAVLISLTGAGNALQITPGETDTGGINITAFAASTVSMVTLDGASNNWDGADNIGQLTLTQDDAVVNTGATQLMVHNTGTTIAAAEGFLARFVQDTGAAVTDAYAVEIEVTATTPNLRLNGQMTIAGQGATDGVLLDITSADTDDDTVQLVGVGTADVLQVTPNATTATGIHIVGVASTTASLQKVIGDAGAGWVGAASTGMVHLTNDGTAAATTATMLRIASSGTNISGQEGIALNMVDTSTSGGGTEYVMHIDSTNNEAIHVDSGIVVIDETLSAALGLQSGVGETLTTAGAEGAGQQVNDGIRFGNVTGTTGVTEFITLPDNPPMGTKVTIFCNAGGNFEIRTLTAGNDTINNVDTSDGGTEYLATDTDVIVFTYHITDGWIGVSYTNLGAVRTAVIPDA</sequence>
<evidence type="ECO:0000313" key="1">
    <source>
        <dbReference type="EMBL" id="KKN77695.1"/>
    </source>
</evidence>
<gene>
    <name evidence="1" type="ORF">LCGC14_0358210</name>
</gene>
<comment type="caution">
    <text evidence="1">The sequence shown here is derived from an EMBL/GenBank/DDBJ whole genome shotgun (WGS) entry which is preliminary data.</text>
</comment>
<reference evidence="1" key="1">
    <citation type="journal article" date="2015" name="Nature">
        <title>Complex archaea that bridge the gap between prokaryotes and eukaryotes.</title>
        <authorList>
            <person name="Spang A."/>
            <person name="Saw J.H."/>
            <person name="Jorgensen S.L."/>
            <person name="Zaremba-Niedzwiedzka K."/>
            <person name="Martijn J."/>
            <person name="Lind A.E."/>
            <person name="van Eijk R."/>
            <person name="Schleper C."/>
            <person name="Guy L."/>
            <person name="Ettema T.J."/>
        </authorList>
    </citation>
    <scope>NUCLEOTIDE SEQUENCE</scope>
</reference>